<gene>
    <name evidence="2" type="ORF">CEP51_014192</name>
</gene>
<name>A0A428PX60_9HYPO</name>
<keyword evidence="1" id="KW-0539">Nucleus</keyword>
<proteinExistence type="predicted"/>
<evidence type="ECO:0008006" key="4">
    <source>
        <dbReference type="Google" id="ProtNLM"/>
    </source>
</evidence>
<dbReference type="InterPro" id="IPR053178">
    <property type="entry name" value="Osmoadaptation_assoc"/>
</dbReference>
<sequence length="340" mass="38425">MKIRKTTTCHTCRARKLACDGKRPSSHTTALESLNSGIDGWAMSAPNIVSASIMCLFLSEMIMPTGPTSAIVHAKGIEDLMKLQKPCFYTSGVSHHLFVGFRPVLPQVIQAFFARRKHFLSDPAWTSIPFEFYTPSPLQSLFTEVLPLAATLGRIDDLRDAPNDQATVNAQEIVEELLDILQYLVHRGKALKEETTAHRWLPIFPIQEDLPIQFPDIIAGNFFTHLWAFQMICAHNILSLISKYPCLSTATEMKGIDDLLHVKMINQLALWSFRSIEFLLKEEFKLFGAASIILPLKTACDVFKAFGTNDPEMGLWFSRVSSFIKETGYYFLMHVFDDDE</sequence>
<protein>
    <recommendedName>
        <fullName evidence="4">Zn(2)-C6 fungal-type domain-containing protein</fullName>
    </recommendedName>
</protein>
<dbReference type="GO" id="GO:0000981">
    <property type="term" value="F:DNA-binding transcription factor activity, RNA polymerase II-specific"/>
    <property type="evidence" value="ECO:0007669"/>
    <property type="project" value="InterPro"/>
</dbReference>
<comment type="caution">
    <text evidence="2">The sequence shown here is derived from an EMBL/GenBank/DDBJ whole genome shotgun (WGS) entry which is preliminary data.</text>
</comment>
<dbReference type="PANTHER" id="PTHR38111">
    <property type="entry name" value="ZN(2)-C6 FUNGAL-TYPE DOMAIN-CONTAINING PROTEIN-RELATED"/>
    <property type="match status" value="1"/>
</dbReference>
<organism evidence="2 3">
    <name type="scientific">Fusarium floridanum</name>
    <dbReference type="NCBI Taxonomy" id="1325733"/>
    <lineage>
        <taxon>Eukaryota</taxon>
        <taxon>Fungi</taxon>
        <taxon>Dikarya</taxon>
        <taxon>Ascomycota</taxon>
        <taxon>Pezizomycotina</taxon>
        <taxon>Sordariomycetes</taxon>
        <taxon>Hypocreomycetidae</taxon>
        <taxon>Hypocreales</taxon>
        <taxon>Nectriaceae</taxon>
        <taxon>Fusarium</taxon>
        <taxon>Fusarium solani species complex</taxon>
    </lineage>
</organism>
<dbReference type="CDD" id="cd00067">
    <property type="entry name" value="GAL4"/>
    <property type="match status" value="1"/>
</dbReference>
<keyword evidence="3" id="KW-1185">Reference proteome</keyword>
<dbReference type="Proteomes" id="UP000287972">
    <property type="component" value="Unassembled WGS sequence"/>
</dbReference>
<dbReference type="GO" id="GO:0008270">
    <property type="term" value="F:zinc ion binding"/>
    <property type="evidence" value="ECO:0007669"/>
    <property type="project" value="InterPro"/>
</dbReference>
<dbReference type="PANTHER" id="PTHR38111:SF9">
    <property type="entry name" value="ZN(2)-C6 FUNGAL-TYPE DOMAIN-CONTAINING PROTEIN"/>
    <property type="match status" value="1"/>
</dbReference>
<evidence type="ECO:0000313" key="3">
    <source>
        <dbReference type="Proteomes" id="UP000287972"/>
    </source>
</evidence>
<evidence type="ECO:0000313" key="2">
    <source>
        <dbReference type="EMBL" id="RSL57687.1"/>
    </source>
</evidence>
<dbReference type="EMBL" id="NKCL01000643">
    <property type="protein sequence ID" value="RSL57687.1"/>
    <property type="molecule type" value="Genomic_DNA"/>
</dbReference>
<reference evidence="2 3" key="1">
    <citation type="submission" date="2017-06" db="EMBL/GenBank/DDBJ databases">
        <title>Comparative genomic analysis of Ambrosia Fusariam Clade fungi.</title>
        <authorList>
            <person name="Stajich J.E."/>
            <person name="Carrillo J."/>
            <person name="Kijimoto T."/>
            <person name="Eskalen A."/>
            <person name="O'Donnell K."/>
            <person name="Kasson M."/>
        </authorList>
    </citation>
    <scope>NUCLEOTIDE SEQUENCE [LARGE SCALE GENOMIC DNA]</scope>
    <source>
        <strain evidence="2 3">NRRL62606</strain>
    </source>
</reference>
<dbReference type="AlphaFoldDB" id="A0A428PX60"/>
<dbReference type="InterPro" id="IPR001138">
    <property type="entry name" value="Zn2Cys6_DnaBD"/>
</dbReference>
<accession>A0A428PX60</accession>
<evidence type="ECO:0000256" key="1">
    <source>
        <dbReference type="ARBA" id="ARBA00023242"/>
    </source>
</evidence>